<name>A0A2I0BBK0_9ASPA</name>
<dbReference type="Pfam" id="PF20431">
    <property type="entry name" value="E_motif"/>
    <property type="match status" value="1"/>
</dbReference>
<dbReference type="EMBL" id="KZ451896">
    <property type="protein sequence ID" value="PKA65174.1"/>
    <property type="molecule type" value="Genomic_DNA"/>
</dbReference>
<dbReference type="InterPro" id="IPR046960">
    <property type="entry name" value="PPR_At4g14850-like_plant"/>
</dbReference>
<dbReference type="EC" id="3.6.4.12" evidence="3"/>
<dbReference type="Pfam" id="PF13041">
    <property type="entry name" value="PPR_2"/>
    <property type="match status" value="3"/>
</dbReference>
<keyword evidence="1" id="KW-0677">Repeat</keyword>
<dbReference type="GO" id="GO:0003723">
    <property type="term" value="F:RNA binding"/>
    <property type="evidence" value="ECO:0007669"/>
    <property type="project" value="InterPro"/>
</dbReference>
<dbReference type="InterPro" id="IPR002885">
    <property type="entry name" value="PPR_rpt"/>
</dbReference>
<dbReference type="GO" id="GO:0016787">
    <property type="term" value="F:hydrolase activity"/>
    <property type="evidence" value="ECO:0007669"/>
    <property type="project" value="UniProtKB-KW"/>
</dbReference>
<accession>A0A2I0BBK0</accession>
<feature type="repeat" description="PPR" evidence="2">
    <location>
        <begin position="397"/>
        <end position="431"/>
    </location>
</feature>
<dbReference type="InterPro" id="IPR011990">
    <property type="entry name" value="TPR-like_helical_dom_sf"/>
</dbReference>
<evidence type="ECO:0000256" key="2">
    <source>
        <dbReference type="PROSITE-ProRule" id="PRU00708"/>
    </source>
</evidence>
<dbReference type="Pfam" id="PF01535">
    <property type="entry name" value="PPR"/>
    <property type="match status" value="1"/>
</dbReference>
<evidence type="ECO:0000313" key="4">
    <source>
        <dbReference type="Proteomes" id="UP000236161"/>
    </source>
</evidence>
<dbReference type="PANTHER" id="PTHR47926">
    <property type="entry name" value="PENTATRICOPEPTIDE REPEAT-CONTAINING PROTEIN"/>
    <property type="match status" value="1"/>
</dbReference>
<proteinExistence type="predicted"/>
<dbReference type="AlphaFoldDB" id="A0A2I0BBK0"/>
<dbReference type="Proteomes" id="UP000236161">
    <property type="component" value="Unassembled WGS sequence"/>
</dbReference>
<evidence type="ECO:0000313" key="3">
    <source>
        <dbReference type="EMBL" id="PKA65174.1"/>
    </source>
</evidence>
<feature type="repeat" description="PPR" evidence="2">
    <location>
        <begin position="164"/>
        <end position="194"/>
    </location>
</feature>
<feature type="repeat" description="PPR" evidence="2">
    <location>
        <begin position="195"/>
        <end position="229"/>
    </location>
</feature>
<dbReference type="InterPro" id="IPR046848">
    <property type="entry name" value="E_motif"/>
</dbReference>
<dbReference type="Gene3D" id="1.25.40.10">
    <property type="entry name" value="Tetratricopeptide repeat domain"/>
    <property type="match status" value="3"/>
</dbReference>
<feature type="repeat" description="PPR" evidence="2">
    <location>
        <begin position="366"/>
        <end position="396"/>
    </location>
</feature>
<dbReference type="GO" id="GO:0009451">
    <property type="term" value="P:RNA modification"/>
    <property type="evidence" value="ECO:0007669"/>
    <property type="project" value="InterPro"/>
</dbReference>
<keyword evidence="3" id="KW-0378">Hydrolase</keyword>
<organism evidence="3 4">
    <name type="scientific">Apostasia shenzhenica</name>
    <dbReference type="NCBI Taxonomy" id="1088818"/>
    <lineage>
        <taxon>Eukaryota</taxon>
        <taxon>Viridiplantae</taxon>
        <taxon>Streptophyta</taxon>
        <taxon>Embryophyta</taxon>
        <taxon>Tracheophyta</taxon>
        <taxon>Spermatophyta</taxon>
        <taxon>Magnoliopsida</taxon>
        <taxon>Liliopsida</taxon>
        <taxon>Asparagales</taxon>
        <taxon>Orchidaceae</taxon>
        <taxon>Apostasioideae</taxon>
        <taxon>Apostasia</taxon>
    </lineage>
</organism>
<keyword evidence="4" id="KW-1185">Reference proteome</keyword>
<dbReference type="FunFam" id="1.25.40.10:FF:000090">
    <property type="entry name" value="Pentatricopeptide repeat-containing protein, chloroplastic"/>
    <property type="match status" value="1"/>
</dbReference>
<dbReference type="GO" id="GO:0003678">
    <property type="term" value="F:DNA helicase activity"/>
    <property type="evidence" value="ECO:0007669"/>
    <property type="project" value="UniProtKB-EC"/>
</dbReference>
<dbReference type="NCBIfam" id="TIGR00756">
    <property type="entry name" value="PPR"/>
    <property type="match status" value="5"/>
</dbReference>
<dbReference type="OrthoDB" id="185373at2759"/>
<gene>
    <name evidence="3" type="primary">PCMP-H12</name>
    <name evidence="3" type="ORF">AXF42_Ash013295</name>
</gene>
<dbReference type="PROSITE" id="PS51375">
    <property type="entry name" value="PPR"/>
    <property type="match status" value="5"/>
</dbReference>
<sequence length="620" mass="70251">MEQHLFFLLQSSPCVERLKQIHALIVRVLPNLTPTFLRFLVKPSRASTIHYARKVFHTLPEPDSSISYSMVSAHSKLSFHCEVLEIFFLSHHKKTLIDFFSIPPVLKACASLLAIREGKQVHSLVLKLGFFSNVFIQTALIDLYVKSNDMFSAKMAFDEIAYKDPVPYNCLISGYSKSGNVALARQLFDKMTQRTASSWNTIITCYAHQGDFGEALRLFERMRMEGFHPNEITIVTVLSVCAKIGDLTTGLMVKKLVDDHHLRNDLIVQTAILEMFVKCGAVEEARMEFDMMEHKDVVAWSAMIAGYAQNGRSSEALELFEKMQLVSCEPNEVTLVSVLSACGQLGSVEVGERVGRYVENLCFKSSVYINSALIDMYAKCGNIQKALRIFDEMHQKDVISWNSMIVGLAYNGVAENAIKLYYKMIKEKLKPNDITLVGVLTACTHAGWIDIGLKLFHSMKPEHNIEPKVEHCACVVDLLCRSGRLEEAYNFICETEIEPSVVVWGTLLSACRVYSNFDLAKISVEKLLDLEPENSANYVLFSNMCADTGQWEEARRMRNLMKSKSVQKLAAFSWIELDNALQKFLVWDKSHPRSEEIYDVIDGLSLQVKWVPEIDLEQLL</sequence>
<evidence type="ECO:0000256" key="1">
    <source>
        <dbReference type="ARBA" id="ARBA00022737"/>
    </source>
</evidence>
<dbReference type="FunFam" id="1.25.40.10:FF:000031">
    <property type="entry name" value="Pentatricopeptide repeat-containing protein mitochondrial"/>
    <property type="match status" value="1"/>
</dbReference>
<feature type="repeat" description="PPR" evidence="2">
    <location>
        <begin position="296"/>
        <end position="330"/>
    </location>
</feature>
<protein>
    <submittedName>
        <fullName evidence="3">Pentatricopeptide repeat-containing protein</fullName>
        <ecNumber evidence="3">3.6.4.12</ecNumber>
    </submittedName>
</protein>
<dbReference type="PANTHER" id="PTHR47926:SF537">
    <property type="entry name" value="PENTACOTRIPEPTIDE-REPEAT REGION OF PRORP DOMAIN-CONTAINING PROTEIN"/>
    <property type="match status" value="1"/>
</dbReference>
<reference evidence="3 4" key="1">
    <citation type="journal article" date="2017" name="Nature">
        <title>The Apostasia genome and the evolution of orchids.</title>
        <authorList>
            <person name="Zhang G.Q."/>
            <person name="Liu K.W."/>
            <person name="Li Z."/>
            <person name="Lohaus R."/>
            <person name="Hsiao Y.Y."/>
            <person name="Niu S.C."/>
            <person name="Wang J.Y."/>
            <person name="Lin Y.C."/>
            <person name="Xu Q."/>
            <person name="Chen L.J."/>
            <person name="Yoshida K."/>
            <person name="Fujiwara S."/>
            <person name="Wang Z.W."/>
            <person name="Zhang Y.Q."/>
            <person name="Mitsuda N."/>
            <person name="Wang M."/>
            <person name="Liu G.H."/>
            <person name="Pecoraro L."/>
            <person name="Huang H.X."/>
            <person name="Xiao X.J."/>
            <person name="Lin M."/>
            <person name="Wu X.Y."/>
            <person name="Wu W.L."/>
            <person name="Chen Y.Y."/>
            <person name="Chang S.B."/>
            <person name="Sakamoto S."/>
            <person name="Ohme-Takagi M."/>
            <person name="Yagi M."/>
            <person name="Zeng S.J."/>
            <person name="Shen C.Y."/>
            <person name="Yeh C.M."/>
            <person name="Luo Y.B."/>
            <person name="Tsai W.C."/>
            <person name="Van de Peer Y."/>
            <person name="Liu Z.J."/>
        </authorList>
    </citation>
    <scope>NUCLEOTIDE SEQUENCE [LARGE SCALE GENOMIC DNA]</scope>
    <source>
        <strain evidence="4">cv. Shenzhen</strain>
        <tissue evidence="3">Stem</tissue>
    </source>
</reference>
<dbReference type="SUPFAM" id="SSF48452">
    <property type="entry name" value="TPR-like"/>
    <property type="match status" value="2"/>
</dbReference>